<organism evidence="1 2">
    <name type="scientific">Celeribacter persicus</name>
    <dbReference type="NCBI Taxonomy" id="1651082"/>
    <lineage>
        <taxon>Bacteria</taxon>
        <taxon>Pseudomonadati</taxon>
        <taxon>Pseudomonadota</taxon>
        <taxon>Alphaproteobacteria</taxon>
        <taxon>Rhodobacterales</taxon>
        <taxon>Roseobacteraceae</taxon>
        <taxon>Celeribacter</taxon>
    </lineage>
</organism>
<proteinExistence type="predicted"/>
<reference evidence="1 2" key="1">
    <citation type="submission" date="2018-04" db="EMBL/GenBank/DDBJ databases">
        <title>Genomic Encyclopedia of Archaeal and Bacterial Type Strains, Phase II (KMG-II): from individual species to whole genera.</title>
        <authorList>
            <person name="Goeker M."/>
        </authorList>
    </citation>
    <scope>NUCLEOTIDE SEQUENCE [LARGE SCALE GENOMIC DNA]</scope>
    <source>
        <strain evidence="1 2">DSM 100434</strain>
    </source>
</reference>
<evidence type="ECO:0000313" key="2">
    <source>
        <dbReference type="Proteomes" id="UP000244077"/>
    </source>
</evidence>
<name>A0A2T5HSS9_9RHOB</name>
<evidence type="ECO:0000313" key="1">
    <source>
        <dbReference type="EMBL" id="PTQ74601.1"/>
    </source>
</evidence>
<gene>
    <name evidence="1" type="ORF">C8N42_104246</name>
</gene>
<keyword evidence="2" id="KW-1185">Reference proteome</keyword>
<protein>
    <submittedName>
        <fullName evidence="1">Uncharacterized protein</fullName>
    </submittedName>
</protein>
<accession>A0A2T5HSS9</accession>
<dbReference type="EMBL" id="QAOH01000004">
    <property type="protein sequence ID" value="PTQ74601.1"/>
    <property type="molecule type" value="Genomic_DNA"/>
</dbReference>
<dbReference type="Proteomes" id="UP000244077">
    <property type="component" value="Unassembled WGS sequence"/>
</dbReference>
<sequence length="294" mass="32569">MDVYGLRLITTPDLVGPEASQLRIISGTPSSLPHPSTICRRAWRRRLMSRVITTLCSADRPRICFASRVRSEISLCRMRWTACSSSCSGDFCGTNRIDGRPAAPQINSVILIRFNVRGNELLRDQPELVSEPGQHPRLINVNRCRFPCRPSKAAIEQKMARQHGVVVFSSSRSTRCCQRRGSETQSWPGLGRCSRYPWYVCSFTFWMPKCHCRRAGAGHTIEPVSANFLLNERSGFAGGCCLVSGDHIQLCLLVKEIPSCLGWRAGTRPAGALPSWAGNSLPPLAGIRFAACSY</sequence>
<comment type="caution">
    <text evidence="1">The sequence shown here is derived from an EMBL/GenBank/DDBJ whole genome shotgun (WGS) entry which is preliminary data.</text>
</comment>
<dbReference type="AlphaFoldDB" id="A0A2T5HSS9"/>